<keyword evidence="4" id="KW-0598">Phosphotransferase system</keyword>
<keyword evidence="7" id="KW-1185">Reference proteome</keyword>
<evidence type="ECO:0000256" key="4">
    <source>
        <dbReference type="ARBA" id="ARBA00022683"/>
    </source>
</evidence>
<name>A0ABT0AN64_9LACT</name>
<dbReference type="PIRSF" id="PIRSF000699">
    <property type="entry name" value="PTS_IILac_III"/>
    <property type="match status" value="1"/>
</dbReference>
<dbReference type="RefSeq" id="WP_243914954.1">
    <property type="nucleotide sequence ID" value="NZ_JAAECY010000016.1"/>
</dbReference>
<comment type="caution">
    <text evidence="6">The sequence shown here is derived from an EMBL/GenBank/DDBJ whole genome shotgun (WGS) entry which is preliminary data.</text>
</comment>
<gene>
    <name evidence="6" type="ORF">GYN19_08535</name>
</gene>
<sequence length="109" mass="12391">MTQTAETLQVIAFELILHSGNARTLIHEAYDLMEANDFTGADKKLAEANDELVLSHHAQTALLQDYAKGEEIIIEIIMVHAQDHLMTTMTLKEVAERMKVLYERTRIKP</sequence>
<dbReference type="Pfam" id="PF02255">
    <property type="entry name" value="PTS_IIA"/>
    <property type="match status" value="1"/>
</dbReference>
<evidence type="ECO:0000313" key="6">
    <source>
        <dbReference type="EMBL" id="MCJ1977998.1"/>
    </source>
</evidence>
<organism evidence="6 7">
    <name type="scientific">Pseudolactococcus paracarnosus</name>
    <dbReference type="NCBI Taxonomy" id="2749962"/>
    <lineage>
        <taxon>Bacteria</taxon>
        <taxon>Bacillati</taxon>
        <taxon>Bacillota</taxon>
        <taxon>Bacilli</taxon>
        <taxon>Lactobacillales</taxon>
        <taxon>Streptococcaceae</taxon>
        <taxon>Pseudolactococcus</taxon>
    </lineage>
</organism>
<dbReference type="EMBL" id="JAAEDA010000013">
    <property type="protein sequence ID" value="MCJ1977998.1"/>
    <property type="molecule type" value="Genomic_DNA"/>
</dbReference>
<accession>A0ABT0AN64</accession>
<evidence type="ECO:0000313" key="7">
    <source>
        <dbReference type="Proteomes" id="UP001522462"/>
    </source>
</evidence>
<keyword evidence="3" id="KW-0808">Transferase</keyword>
<dbReference type="Proteomes" id="UP001522462">
    <property type="component" value="Unassembled WGS sequence"/>
</dbReference>
<dbReference type="SUPFAM" id="SSF46973">
    <property type="entry name" value="Enzyme IIa from lactose specific PTS, IIa-lac"/>
    <property type="match status" value="1"/>
</dbReference>
<dbReference type="PANTHER" id="PTHR34382">
    <property type="entry name" value="PTS SYSTEM N,N'-DIACETYLCHITOBIOSE-SPECIFIC EIIA COMPONENT"/>
    <property type="match status" value="1"/>
</dbReference>
<feature type="modified residue" description="Phosphohistidine; by HPr" evidence="5">
    <location>
        <position position="80"/>
    </location>
</feature>
<dbReference type="InterPro" id="IPR003188">
    <property type="entry name" value="PTS_IIA_lac/cel"/>
</dbReference>
<dbReference type="PROSITE" id="PS51095">
    <property type="entry name" value="PTS_EIIA_TYPE_3"/>
    <property type="match status" value="1"/>
</dbReference>
<evidence type="ECO:0000256" key="5">
    <source>
        <dbReference type="PROSITE-ProRule" id="PRU00418"/>
    </source>
</evidence>
<keyword evidence="2" id="KW-0762">Sugar transport</keyword>
<reference evidence="6 7" key="1">
    <citation type="journal article" date="2022" name="Microbiol. Res.">
        <title>Comparative genome analysis, predicted lifestyle and antimicrobial strategies of Lactococcus carnosus and Lactococcus paracarnosus isolated from meat.</title>
        <authorList>
            <person name="Werum V."/>
            <person name="Ehrmann M."/>
            <person name="Vogel R."/>
            <person name="Hilgarth M."/>
        </authorList>
    </citation>
    <scope>NUCLEOTIDE SEQUENCE [LARGE SCALE GENOMIC DNA]</scope>
    <source>
        <strain evidence="6 7">TMW21897</strain>
    </source>
</reference>
<dbReference type="NCBIfam" id="NF007156">
    <property type="entry name" value="PRK09591.1"/>
    <property type="match status" value="1"/>
</dbReference>
<evidence type="ECO:0000256" key="1">
    <source>
        <dbReference type="ARBA" id="ARBA00022448"/>
    </source>
</evidence>
<dbReference type="Gene3D" id="1.20.58.80">
    <property type="entry name" value="Phosphotransferase system, lactose/cellobiose-type IIA subunit"/>
    <property type="match status" value="1"/>
</dbReference>
<proteinExistence type="predicted"/>
<dbReference type="CDD" id="cd00215">
    <property type="entry name" value="PTS_IIA_lac"/>
    <property type="match status" value="1"/>
</dbReference>
<dbReference type="PANTHER" id="PTHR34382:SF7">
    <property type="entry name" value="PTS SYSTEM N,N'-DIACETYLCHITOBIOSE-SPECIFIC EIIA COMPONENT"/>
    <property type="match status" value="1"/>
</dbReference>
<dbReference type="InterPro" id="IPR036542">
    <property type="entry name" value="PTS_IIA_lac/cel_sf"/>
</dbReference>
<evidence type="ECO:0000256" key="2">
    <source>
        <dbReference type="ARBA" id="ARBA00022597"/>
    </source>
</evidence>
<keyword evidence="1" id="KW-0813">Transport</keyword>
<evidence type="ECO:0000256" key="3">
    <source>
        <dbReference type="ARBA" id="ARBA00022679"/>
    </source>
</evidence>
<protein>
    <submittedName>
        <fullName evidence="6">PTS cellobiose transporter subunit IIA</fullName>
    </submittedName>
</protein>